<keyword evidence="2" id="KW-0812">Transmembrane</keyword>
<feature type="transmembrane region" description="Helical" evidence="2">
    <location>
        <begin position="219"/>
        <end position="239"/>
    </location>
</feature>
<feature type="region of interest" description="Disordered" evidence="1">
    <location>
        <begin position="154"/>
        <end position="200"/>
    </location>
</feature>
<evidence type="ECO:0000313" key="4">
    <source>
        <dbReference type="Proteomes" id="UP000267517"/>
    </source>
</evidence>
<dbReference type="Proteomes" id="UP000267517">
    <property type="component" value="Chromosome II"/>
</dbReference>
<organism evidence="3 4">
    <name type="scientific">Prevotella melaninogenica</name>
    <dbReference type="NCBI Taxonomy" id="28132"/>
    <lineage>
        <taxon>Bacteria</taxon>
        <taxon>Pseudomonadati</taxon>
        <taxon>Bacteroidota</taxon>
        <taxon>Bacteroidia</taxon>
        <taxon>Bacteroidales</taxon>
        <taxon>Prevotellaceae</taxon>
        <taxon>Prevotella</taxon>
    </lineage>
</organism>
<evidence type="ECO:0000313" key="3">
    <source>
        <dbReference type="EMBL" id="BBA29585.1"/>
    </source>
</evidence>
<name>A0A250KKM1_9BACT</name>
<feature type="compositionally biased region" description="Basic and acidic residues" evidence="1">
    <location>
        <begin position="175"/>
        <end position="196"/>
    </location>
</feature>
<feature type="transmembrane region" description="Helical" evidence="2">
    <location>
        <begin position="7"/>
        <end position="29"/>
    </location>
</feature>
<gene>
    <name evidence="3" type="ORF">PMEL_200099</name>
</gene>
<dbReference type="PANTHER" id="PTHR34219:SF3">
    <property type="entry name" value="BLL7967 PROTEIN"/>
    <property type="match status" value="1"/>
</dbReference>
<keyword evidence="2" id="KW-1133">Transmembrane helix</keyword>
<accession>A0A250KKM1</accession>
<evidence type="ECO:0000256" key="2">
    <source>
        <dbReference type="SAM" id="Phobius"/>
    </source>
</evidence>
<feature type="compositionally biased region" description="Basic and acidic residues" evidence="1">
    <location>
        <begin position="154"/>
        <end position="164"/>
    </location>
</feature>
<dbReference type="EMBL" id="AP018050">
    <property type="protein sequence ID" value="BBA29585.1"/>
    <property type="molecule type" value="Genomic_DNA"/>
</dbReference>
<protein>
    <recommendedName>
        <fullName evidence="5">PepSY domain-containing protein</fullName>
    </recommendedName>
</protein>
<sequence length="250" mass="27891">MALPLGVFIMILCFSGLILLIGGEIAAAFDLAPKQVPFLVAVKQLHRWLFMVPDPPRGGISLGRIITSVSAMCMTLILLSGVVLWWPKNKKMLENRLTINTNKGFRRFAHDAHASLGIYVVVFLLLISLTGPVFSYGWYRAGMSKLFGQEMPPKEMKADKEKAKPTTNDNAFGQTKDDSQKKEATSPDGKKDEQGKKPKGSKLFKKIHTGQWGGWFSKILHGLAVLIGGFLPISGYYLWWKRRNAKKKKA</sequence>
<dbReference type="InterPro" id="IPR005625">
    <property type="entry name" value="PepSY-ass_TM"/>
</dbReference>
<feature type="transmembrane region" description="Helical" evidence="2">
    <location>
        <begin position="116"/>
        <end position="139"/>
    </location>
</feature>
<dbReference type="PANTHER" id="PTHR34219">
    <property type="entry name" value="IRON-REGULATED INNER MEMBRANE PROTEIN-RELATED"/>
    <property type="match status" value="1"/>
</dbReference>
<dbReference type="Pfam" id="PF03929">
    <property type="entry name" value="PepSY_TM"/>
    <property type="match status" value="1"/>
</dbReference>
<reference evidence="3 4" key="1">
    <citation type="submission" date="2017-05" db="EMBL/GenBank/DDBJ databases">
        <title>whole genome sequence of Prevotella melaninogenica GAI 07411.</title>
        <authorList>
            <person name="Kondo Y."/>
            <person name="Hoshino T."/>
        </authorList>
    </citation>
    <scope>NUCLEOTIDE SEQUENCE [LARGE SCALE GENOMIC DNA]</scope>
    <source>
        <strain evidence="3 4">GAI 07411</strain>
    </source>
</reference>
<evidence type="ECO:0000256" key="1">
    <source>
        <dbReference type="SAM" id="MobiDB-lite"/>
    </source>
</evidence>
<dbReference type="AlphaFoldDB" id="A0A250KKM1"/>
<proteinExistence type="predicted"/>
<keyword evidence="2" id="KW-0472">Membrane</keyword>
<feature type="transmembrane region" description="Helical" evidence="2">
    <location>
        <begin position="65"/>
        <end position="86"/>
    </location>
</feature>
<evidence type="ECO:0008006" key="5">
    <source>
        <dbReference type="Google" id="ProtNLM"/>
    </source>
</evidence>